<dbReference type="Proteomes" id="UP000464751">
    <property type="component" value="Chromosome"/>
</dbReference>
<feature type="domain" description="Siderophore-interacting FAD-binding" evidence="3">
    <location>
        <begin position="4"/>
        <end position="47"/>
    </location>
</feature>
<reference evidence="4 5" key="1">
    <citation type="submission" date="2020-02" db="EMBL/GenBank/DDBJ databases">
        <authorList>
            <person name="Li G."/>
        </authorList>
    </citation>
    <scope>NUCLEOTIDE SEQUENCE [LARGE SCALE GENOMIC DNA]</scope>
    <source>
        <strain evidence="4 5">DSM 102029</strain>
    </source>
</reference>
<protein>
    <submittedName>
        <fullName evidence="4">Siderophore-interacting protein</fullName>
    </submittedName>
</protein>
<dbReference type="PANTHER" id="PTHR30157">
    <property type="entry name" value="FERRIC REDUCTASE, NADPH-DEPENDENT"/>
    <property type="match status" value="1"/>
</dbReference>
<evidence type="ECO:0000256" key="1">
    <source>
        <dbReference type="ARBA" id="ARBA00035644"/>
    </source>
</evidence>
<evidence type="ECO:0000313" key="5">
    <source>
        <dbReference type="Proteomes" id="UP000464751"/>
    </source>
</evidence>
<dbReference type="Pfam" id="PF04954">
    <property type="entry name" value="SIP"/>
    <property type="match status" value="1"/>
</dbReference>
<dbReference type="InterPro" id="IPR007037">
    <property type="entry name" value="SIP_rossman_dom"/>
</dbReference>
<accession>A0A6P1YK89</accession>
<organism evidence="4 5">
    <name type="scientific">Ancylobacter pratisalsi</name>
    <dbReference type="NCBI Taxonomy" id="1745854"/>
    <lineage>
        <taxon>Bacteria</taxon>
        <taxon>Pseudomonadati</taxon>
        <taxon>Pseudomonadota</taxon>
        <taxon>Alphaproteobacteria</taxon>
        <taxon>Hyphomicrobiales</taxon>
        <taxon>Xanthobacteraceae</taxon>
        <taxon>Ancylobacter</taxon>
    </lineage>
</organism>
<dbReference type="KEGG" id="apra:G3A50_04950"/>
<dbReference type="PANTHER" id="PTHR30157:SF0">
    <property type="entry name" value="NADPH-DEPENDENT FERRIC-CHELATE REDUCTASE"/>
    <property type="match status" value="1"/>
</dbReference>
<dbReference type="InterPro" id="IPR013113">
    <property type="entry name" value="SIP_FAD-bd"/>
</dbReference>
<name>A0A6P1YK89_9HYPH</name>
<dbReference type="InterPro" id="IPR039261">
    <property type="entry name" value="FNR_nucleotide-bd"/>
</dbReference>
<dbReference type="Pfam" id="PF08021">
    <property type="entry name" value="FAD_binding_9"/>
    <property type="match status" value="1"/>
</dbReference>
<evidence type="ECO:0000259" key="3">
    <source>
        <dbReference type="Pfam" id="PF08021"/>
    </source>
</evidence>
<dbReference type="CDD" id="cd06193">
    <property type="entry name" value="siderophore_interacting"/>
    <property type="match status" value="1"/>
</dbReference>
<sequence length="103" mass="11298">MVWPPQHTLPARVYTIRRIDAAGGEITVDFALHDRPGPGANGAKPAEFYVLAGDEADLPGITRLLKHLSEDACCVAFIEIDSPVEQLPLIRPPGVELCWQRRA</sequence>
<dbReference type="EMBL" id="CP048630">
    <property type="protein sequence ID" value="QIB33126.1"/>
    <property type="molecule type" value="Genomic_DNA"/>
</dbReference>
<evidence type="ECO:0000313" key="4">
    <source>
        <dbReference type="EMBL" id="QIB33126.1"/>
    </source>
</evidence>
<dbReference type="Gene3D" id="3.40.50.80">
    <property type="entry name" value="Nucleotide-binding domain of ferredoxin-NADP reductase (FNR) module"/>
    <property type="match status" value="1"/>
</dbReference>
<feature type="domain" description="SIP-like Rossmann fold" evidence="2">
    <location>
        <begin position="48"/>
        <end position="102"/>
    </location>
</feature>
<comment type="similarity">
    <text evidence="1">Belongs to the SIP oxidoreductase family.</text>
</comment>
<keyword evidence="5" id="KW-1185">Reference proteome</keyword>
<gene>
    <name evidence="4" type="ORF">G3A50_04950</name>
</gene>
<dbReference type="InterPro" id="IPR039374">
    <property type="entry name" value="SIP_fam"/>
</dbReference>
<proteinExistence type="inferred from homology"/>
<dbReference type="RefSeq" id="WP_163074224.1">
    <property type="nucleotide sequence ID" value="NZ_CP048630.1"/>
</dbReference>
<dbReference type="AlphaFoldDB" id="A0A6P1YK89"/>
<evidence type="ECO:0000259" key="2">
    <source>
        <dbReference type="Pfam" id="PF04954"/>
    </source>
</evidence>